<dbReference type="InterPro" id="IPR007159">
    <property type="entry name" value="SpoVT-AbrB_dom"/>
</dbReference>
<dbReference type="InterPro" id="IPR037914">
    <property type="entry name" value="SpoVT-AbrB_sf"/>
</dbReference>
<feature type="domain" description="SpoVT-AbrB" evidence="3">
    <location>
        <begin position="4"/>
        <end position="46"/>
    </location>
</feature>
<evidence type="ECO:0000256" key="2">
    <source>
        <dbReference type="PROSITE-ProRule" id="PRU01076"/>
    </source>
</evidence>
<dbReference type="PANTHER" id="PTHR37550:SF3">
    <property type="entry name" value="ANTITOXIN VAPB1"/>
    <property type="match status" value="1"/>
</dbReference>
<sequence length="77" mass="9048">MSEGTVFMNNRTQAVRLPADMRFDESVKKVEVRKQGNERIISPAGQSWDSFFAKPKEQWLSDDFSVEQEPPQEREDW</sequence>
<proteinExistence type="inferred from homology"/>
<dbReference type="InterPro" id="IPR047976">
    <property type="entry name" value="Anti_VapB2-like"/>
</dbReference>
<dbReference type="Gene3D" id="2.10.260.10">
    <property type="match status" value="1"/>
</dbReference>
<dbReference type="NCBIfam" id="NF040493">
    <property type="entry name" value="TA_anti_VapB"/>
    <property type="match status" value="1"/>
</dbReference>
<evidence type="ECO:0000259" key="3">
    <source>
        <dbReference type="PROSITE" id="PS51740"/>
    </source>
</evidence>
<dbReference type="SUPFAM" id="SSF89447">
    <property type="entry name" value="AbrB/MazE/MraZ-like"/>
    <property type="match status" value="1"/>
</dbReference>
<organism evidence="4 5">
    <name type="scientific">Cardiobacterium hominis</name>
    <dbReference type="NCBI Taxonomy" id="2718"/>
    <lineage>
        <taxon>Bacteria</taxon>
        <taxon>Pseudomonadati</taxon>
        <taxon>Pseudomonadota</taxon>
        <taxon>Gammaproteobacteria</taxon>
        <taxon>Cardiobacteriales</taxon>
        <taxon>Cardiobacteriaceae</taxon>
        <taxon>Cardiobacterium</taxon>
    </lineage>
</organism>
<accession>A0A1C3NEH7</accession>
<dbReference type="PROSITE" id="PS51740">
    <property type="entry name" value="SPOVT_ABRB"/>
    <property type="match status" value="1"/>
</dbReference>
<evidence type="ECO:0000313" key="4">
    <source>
        <dbReference type="EMBL" id="SBV31004.1"/>
    </source>
</evidence>
<dbReference type="AlphaFoldDB" id="A0A1C3NEH7"/>
<name>A0A1C3NEH7_9GAMM</name>
<dbReference type="GO" id="GO:0003677">
    <property type="term" value="F:DNA binding"/>
    <property type="evidence" value="ECO:0007669"/>
    <property type="project" value="UniProtKB-UniRule"/>
</dbReference>
<dbReference type="RefSeq" id="WP_079539887.1">
    <property type="nucleotide sequence ID" value="NZ_FKLO01000033.1"/>
</dbReference>
<dbReference type="Proteomes" id="UP000190837">
    <property type="component" value="Unassembled WGS sequence"/>
</dbReference>
<evidence type="ECO:0000313" key="5">
    <source>
        <dbReference type="Proteomes" id="UP000190837"/>
    </source>
</evidence>
<dbReference type="EMBL" id="FKLO01000033">
    <property type="protein sequence ID" value="SBV31004.1"/>
    <property type="molecule type" value="Genomic_DNA"/>
</dbReference>
<protein>
    <submittedName>
        <fullName evidence="4">VapB protein (Antitoxin to VapC)</fullName>
    </submittedName>
</protein>
<keyword evidence="2" id="KW-0238">DNA-binding</keyword>
<dbReference type="Pfam" id="PF04014">
    <property type="entry name" value="MazE_antitoxin"/>
    <property type="match status" value="1"/>
</dbReference>
<evidence type="ECO:0000256" key="1">
    <source>
        <dbReference type="ARBA" id="ARBA00007924"/>
    </source>
</evidence>
<comment type="similarity">
    <text evidence="1">Belongs to the VapB family.</text>
</comment>
<gene>
    <name evidence="4" type="ORF">CHUV0807_0807</name>
</gene>
<reference evidence="5" key="1">
    <citation type="submission" date="2016-04" db="EMBL/GenBank/DDBJ databases">
        <authorList>
            <person name="Tagini F."/>
        </authorList>
    </citation>
    <scope>NUCLEOTIDE SEQUENCE [LARGE SCALE GENOMIC DNA]</scope>
    <source>
        <strain evidence="5">CHUV0807</strain>
    </source>
</reference>
<dbReference type="InterPro" id="IPR051734">
    <property type="entry name" value="VapB_TA_antitoxins"/>
</dbReference>
<dbReference type="PANTHER" id="PTHR37550">
    <property type="entry name" value="ANTITOXIN VAPB1"/>
    <property type="match status" value="1"/>
</dbReference>